<evidence type="ECO:0000313" key="8">
    <source>
        <dbReference type="EMBL" id="KZT59537.1"/>
    </source>
</evidence>
<evidence type="ECO:0000313" key="9">
    <source>
        <dbReference type="Proteomes" id="UP000076842"/>
    </source>
</evidence>
<dbReference type="EMBL" id="KV423939">
    <property type="protein sequence ID" value="KZT59537.1"/>
    <property type="molecule type" value="Genomic_DNA"/>
</dbReference>
<keyword evidence="5" id="KW-0539">Nucleus</keyword>
<sequence>MSFSAGGARPAAQGSGQDPTQVRKQTDTFINILEAAAAREATIAAGGTAAVEAALRPSASGQDIDKLASLLVRKMPEFIHWGQTGMIDVAQVEKLQSLARAFAPRLVRIAQQKRAQTAQQSPIAPVAPASAQGQPPSKLEGARWTALAPSIVFAPPSKLTHTTPATSVEIPMSEAPPASFNLQLPQQRAPETPPATTTQPGASPGTMGYETIFPKVVELPEEAKIGWEREDGRAWTWPAWVGGGTEHPTLTLGLSDGFGGSSLSTPPFIMPTSSFGVPEPRVFDPSQPLPPAEETDTLGLVLTGDSRTMTQVLRSLQPELELDPSAESFLLAAADEFIESVTQFAADMALHRGSDTLEPKDLQLHLERNYNVRLPNYASDETRLALTHAALGLAPASGTKASKDGGMGASGRGVRAARLAAIGR</sequence>
<comment type="similarity">
    <text evidence="2">Belongs to the TAF12 family.</text>
</comment>
<dbReference type="Pfam" id="PF03847">
    <property type="entry name" value="TFIID_20kDa"/>
    <property type="match status" value="1"/>
</dbReference>
<dbReference type="InParanoid" id="A0A165HNX9"/>
<evidence type="ECO:0000256" key="4">
    <source>
        <dbReference type="ARBA" id="ARBA00023163"/>
    </source>
</evidence>
<dbReference type="CDD" id="cd07981">
    <property type="entry name" value="HFD_TAF12"/>
    <property type="match status" value="1"/>
</dbReference>
<dbReference type="InterPro" id="IPR037794">
    <property type="entry name" value="TAF12"/>
</dbReference>
<evidence type="ECO:0000259" key="7">
    <source>
        <dbReference type="Pfam" id="PF03847"/>
    </source>
</evidence>
<evidence type="ECO:0000256" key="1">
    <source>
        <dbReference type="ARBA" id="ARBA00004123"/>
    </source>
</evidence>
<dbReference type="AlphaFoldDB" id="A0A165HNX9"/>
<gene>
    <name evidence="8" type="ORF">CALCODRAFT_481431</name>
</gene>
<dbReference type="STRING" id="1353952.A0A165HNX9"/>
<dbReference type="GO" id="GO:0005669">
    <property type="term" value="C:transcription factor TFIID complex"/>
    <property type="evidence" value="ECO:0007669"/>
    <property type="project" value="InterPro"/>
</dbReference>
<keyword evidence="4" id="KW-0804">Transcription</keyword>
<dbReference type="GO" id="GO:0000124">
    <property type="term" value="C:SAGA complex"/>
    <property type="evidence" value="ECO:0007669"/>
    <property type="project" value="InterPro"/>
</dbReference>
<dbReference type="GO" id="GO:0046982">
    <property type="term" value="F:protein heterodimerization activity"/>
    <property type="evidence" value="ECO:0007669"/>
    <property type="project" value="InterPro"/>
</dbReference>
<dbReference type="InterPro" id="IPR003228">
    <property type="entry name" value="TFIID_TAF12_dom"/>
</dbReference>
<dbReference type="PANTHER" id="PTHR12264:SF21">
    <property type="entry name" value="TRANSCRIPTION INITIATION FACTOR TFIID SUBUNIT 12"/>
    <property type="match status" value="1"/>
</dbReference>
<evidence type="ECO:0000256" key="6">
    <source>
        <dbReference type="SAM" id="MobiDB-lite"/>
    </source>
</evidence>
<organism evidence="8 9">
    <name type="scientific">Calocera cornea HHB12733</name>
    <dbReference type="NCBI Taxonomy" id="1353952"/>
    <lineage>
        <taxon>Eukaryota</taxon>
        <taxon>Fungi</taxon>
        <taxon>Dikarya</taxon>
        <taxon>Basidiomycota</taxon>
        <taxon>Agaricomycotina</taxon>
        <taxon>Dacrymycetes</taxon>
        <taxon>Dacrymycetales</taxon>
        <taxon>Dacrymycetaceae</taxon>
        <taxon>Calocera</taxon>
    </lineage>
</organism>
<evidence type="ECO:0000256" key="2">
    <source>
        <dbReference type="ARBA" id="ARBA00007530"/>
    </source>
</evidence>
<dbReference type="InterPro" id="IPR009072">
    <property type="entry name" value="Histone-fold"/>
</dbReference>
<reference evidence="8 9" key="1">
    <citation type="journal article" date="2016" name="Mol. Biol. Evol.">
        <title>Comparative Genomics of Early-Diverging Mushroom-Forming Fungi Provides Insights into the Origins of Lignocellulose Decay Capabilities.</title>
        <authorList>
            <person name="Nagy L.G."/>
            <person name="Riley R."/>
            <person name="Tritt A."/>
            <person name="Adam C."/>
            <person name="Daum C."/>
            <person name="Floudas D."/>
            <person name="Sun H."/>
            <person name="Yadav J.S."/>
            <person name="Pangilinan J."/>
            <person name="Larsson K.H."/>
            <person name="Matsuura K."/>
            <person name="Barry K."/>
            <person name="Labutti K."/>
            <person name="Kuo R."/>
            <person name="Ohm R.A."/>
            <person name="Bhattacharya S.S."/>
            <person name="Shirouzu T."/>
            <person name="Yoshinaga Y."/>
            <person name="Martin F.M."/>
            <person name="Grigoriev I.V."/>
            <person name="Hibbett D.S."/>
        </authorList>
    </citation>
    <scope>NUCLEOTIDE SEQUENCE [LARGE SCALE GENOMIC DNA]</scope>
    <source>
        <strain evidence="8 9">HHB12733</strain>
    </source>
</reference>
<feature type="region of interest" description="Disordered" evidence="6">
    <location>
        <begin position="187"/>
        <end position="207"/>
    </location>
</feature>
<keyword evidence="3" id="KW-0805">Transcription regulation</keyword>
<feature type="domain" description="Transcription initiation factor TFIID subunit 12" evidence="7">
    <location>
        <begin position="307"/>
        <end position="372"/>
    </location>
</feature>
<evidence type="ECO:0000256" key="5">
    <source>
        <dbReference type="ARBA" id="ARBA00023242"/>
    </source>
</evidence>
<feature type="compositionally biased region" description="Low complexity" evidence="6">
    <location>
        <begin position="187"/>
        <end position="206"/>
    </location>
</feature>
<accession>A0A165HNX9</accession>
<name>A0A165HNX9_9BASI</name>
<dbReference type="GO" id="GO:0051123">
    <property type="term" value="P:RNA polymerase II preinitiation complex assembly"/>
    <property type="evidence" value="ECO:0007669"/>
    <property type="project" value="TreeGrafter"/>
</dbReference>
<evidence type="ECO:0000256" key="3">
    <source>
        <dbReference type="ARBA" id="ARBA00023015"/>
    </source>
</evidence>
<comment type="subcellular location">
    <subcellularLocation>
        <location evidence="1">Nucleus</location>
    </subcellularLocation>
</comment>
<dbReference type="SUPFAM" id="SSF47113">
    <property type="entry name" value="Histone-fold"/>
    <property type="match status" value="1"/>
</dbReference>
<dbReference type="GO" id="GO:0003677">
    <property type="term" value="F:DNA binding"/>
    <property type="evidence" value="ECO:0007669"/>
    <property type="project" value="TreeGrafter"/>
</dbReference>
<feature type="region of interest" description="Disordered" evidence="6">
    <location>
        <begin position="118"/>
        <end position="138"/>
    </location>
</feature>
<protein>
    <recommendedName>
        <fullName evidence="7">Transcription initiation factor TFIID subunit 12 domain-containing protein</fullName>
    </recommendedName>
</protein>
<keyword evidence="9" id="KW-1185">Reference proteome</keyword>
<feature type="region of interest" description="Disordered" evidence="6">
    <location>
        <begin position="1"/>
        <end position="22"/>
    </location>
</feature>
<proteinExistence type="inferred from homology"/>
<dbReference type="Proteomes" id="UP000076842">
    <property type="component" value="Unassembled WGS sequence"/>
</dbReference>
<dbReference type="Gene3D" id="1.10.20.10">
    <property type="entry name" value="Histone, subunit A"/>
    <property type="match status" value="1"/>
</dbReference>
<dbReference type="OrthoDB" id="2193432at2759"/>
<dbReference type="GO" id="GO:0017025">
    <property type="term" value="F:TBP-class protein binding"/>
    <property type="evidence" value="ECO:0007669"/>
    <property type="project" value="TreeGrafter"/>
</dbReference>
<dbReference type="PANTHER" id="PTHR12264">
    <property type="entry name" value="TRANSCRIPTION INITIATION FACTOR TFIID SUBUNIT 12"/>
    <property type="match status" value="1"/>
</dbReference>